<evidence type="ECO:0000313" key="2">
    <source>
        <dbReference type="EMBL" id="KAG9229971.1"/>
    </source>
</evidence>
<dbReference type="GO" id="GO:0016628">
    <property type="term" value="F:oxidoreductase activity, acting on the CH-CH group of donors, NAD or NADP as acceptor"/>
    <property type="evidence" value="ECO:0007669"/>
    <property type="project" value="InterPro"/>
</dbReference>
<reference evidence="2" key="1">
    <citation type="journal article" date="2021" name="IMA Fungus">
        <title>Genomic characterization of three marine fungi, including Emericellopsis atlantica sp. nov. with signatures of a generalist lifestyle and marine biomass degradation.</title>
        <authorList>
            <person name="Hagestad O.C."/>
            <person name="Hou L."/>
            <person name="Andersen J.H."/>
            <person name="Hansen E.H."/>
            <person name="Altermark B."/>
            <person name="Li C."/>
            <person name="Kuhnert E."/>
            <person name="Cox R.J."/>
            <person name="Crous P.W."/>
            <person name="Spatafora J.W."/>
            <person name="Lail K."/>
            <person name="Amirebrahimi M."/>
            <person name="Lipzen A."/>
            <person name="Pangilinan J."/>
            <person name="Andreopoulos W."/>
            <person name="Hayes R.D."/>
            <person name="Ng V."/>
            <person name="Grigoriev I.V."/>
            <person name="Jackson S.A."/>
            <person name="Sutton T.D.S."/>
            <person name="Dobson A.D.W."/>
            <person name="Rama T."/>
        </authorList>
    </citation>
    <scope>NUCLEOTIDE SEQUENCE</scope>
    <source>
        <strain evidence="2">TRa018bII</strain>
    </source>
</reference>
<dbReference type="AlphaFoldDB" id="A0A9P7YAA7"/>
<dbReference type="InterPro" id="IPR028359">
    <property type="entry name" value="UDP_ManNAc/GlcNAc_DH"/>
</dbReference>
<organism evidence="2 3">
    <name type="scientific">Amylocarpus encephaloides</name>
    <dbReference type="NCBI Taxonomy" id="45428"/>
    <lineage>
        <taxon>Eukaryota</taxon>
        <taxon>Fungi</taxon>
        <taxon>Dikarya</taxon>
        <taxon>Ascomycota</taxon>
        <taxon>Pezizomycotina</taxon>
        <taxon>Leotiomycetes</taxon>
        <taxon>Helotiales</taxon>
        <taxon>Helotiales incertae sedis</taxon>
        <taxon>Amylocarpus</taxon>
    </lineage>
</organism>
<evidence type="ECO:0000313" key="3">
    <source>
        <dbReference type="Proteomes" id="UP000824998"/>
    </source>
</evidence>
<dbReference type="Proteomes" id="UP000824998">
    <property type="component" value="Unassembled WGS sequence"/>
</dbReference>
<accession>A0A9P7YAA7</accession>
<keyword evidence="3" id="KW-1185">Reference proteome</keyword>
<evidence type="ECO:0000256" key="1">
    <source>
        <dbReference type="ARBA" id="ARBA00006601"/>
    </source>
</evidence>
<comment type="similarity">
    <text evidence="1">Belongs to the UDP-glucose/GDP-mannose dehydrogenase family.</text>
</comment>
<dbReference type="GO" id="GO:0000271">
    <property type="term" value="P:polysaccharide biosynthetic process"/>
    <property type="evidence" value="ECO:0007669"/>
    <property type="project" value="InterPro"/>
</dbReference>
<dbReference type="OrthoDB" id="5059218at2759"/>
<dbReference type="PANTHER" id="PTHR43491:SF2">
    <property type="entry name" value="UDP-N-ACETYL-D-MANNOSAMINE DEHYDROGENASE"/>
    <property type="match status" value="1"/>
</dbReference>
<sequence length="227" mass="24980">MVSGTGAIVVIESSAKQFNGNDLQEWRQNGLILVGLNRQFRVIPKIVSGPDNIVPGSLDRITRLRTEVADTIVLVSRTEIPEMSKLCEKCQRMLCLAYANEMVDACIPYDILQRTRGSVLTATVSNQSALSFLIRLIPYSASRDREDTMLPTMIAKHALISLLGDPLPKCAGVRPRILVAGIGFKRGQSNRVNSPGFEVMLADELVELNEGCDRSICFVVKHGVVRL</sequence>
<gene>
    <name evidence="2" type="ORF">BJ875DRAFT_445460</name>
</gene>
<dbReference type="PANTHER" id="PTHR43491">
    <property type="entry name" value="UDP-N-ACETYL-D-MANNOSAMINE DEHYDROGENASE"/>
    <property type="match status" value="1"/>
</dbReference>
<proteinExistence type="inferred from homology"/>
<protein>
    <submittedName>
        <fullName evidence="2">Uncharacterized protein</fullName>
    </submittedName>
</protein>
<comment type="caution">
    <text evidence="2">The sequence shown here is derived from an EMBL/GenBank/DDBJ whole genome shotgun (WGS) entry which is preliminary data.</text>
</comment>
<dbReference type="EMBL" id="MU251713">
    <property type="protein sequence ID" value="KAG9229971.1"/>
    <property type="molecule type" value="Genomic_DNA"/>
</dbReference>
<name>A0A9P7YAA7_9HELO</name>